<dbReference type="EMBL" id="NCUC01000008">
    <property type="protein sequence ID" value="ORO40739.1"/>
    <property type="molecule type" value="Genomic_DNA"/>
</dbReference>
<protein>
    <submittedName>
        <fullName evidence="11">Voltage-gated chloride channel</fullName>
    </submittedName>
</protein>
<dbReference type="Pfam" id="PF00654">
    <property type="entry name" value="Voltage_CLC"/>
    <property type="match status" value="1"/>
</dbReference>
<keyword evidence="9" id="KW-0407">Ion channel</keyword>
<dbReference type="InterPro" id="IPR050368">
    <property type="entry name" value="ClC-type_chloride_channel"/>
</dbReference>
<keyword evidence="5" id="KW-0406">Ion transport</keyword>
<keyword evidence="6 10" id="KW-0472">Membrane</keyword>
<evidence type="ECO:0000256" key="4">
    <source>
        <dbReference type="ARBA" id="ARBA00022989"/>
    </source>
</evidence>
<name>A0A1X1G1Q0_STROR</name>
<feature type="transmembrane region" description="Helical" evidence="10">
    <location>
        <begin position="335"/>
        <end position="357"/>
    </location>
</feature>
<evidence type="ECO:0000256" key="6">
    <source>
        <dbReference type="ARBA" id="ARBA00023136"/>
    </source>
</evidence>
<organism evidence="11 12">
    <name type="scientific">Streptococcus oralis subsp. tigurinus</name>
    <dbReference type="NCBI Taxonomy" id="1077464"/>
    <lineage>
        <taxon>Bacteria</taxon>
        <taxon>Bacillati</taxon>
        <taxon>Bacillota</taxon>
        <taxon>Bacilli</taxon>
        <taxon>Lactobacillales</taxon>
        <taxon>Streptococcaceae</taxon>
        <taxon>Streptococcus</taxon>
    </lineage>
</organism>
<dbReference type="InterPro" id="IPR014743">
    <property type="entry name" value="Cl-channel_core"/>
</dbReference>
<dbReference type="SUPFAM" id="SSF81340">
    <property type="entry name" value="Clc chloride channel"/>
    <property type="match status" value="1"/>
</dbReference>
<dbReference type="Gene3D" id="1.10.3080.10">
    <property type="entry name" value="Clc chloride channel"/>
    <property type="match status" value="1"/>
</dbReference>
<dbReference type="PANTHER" id="PTHR43427">
    <property type="entry name" value="CHLORIDE CHANNEL PROTEIN CLC-E"/>
    <property type="match status" value="1"/>
</dbReference>
<keyword evidence="8" id="KW-0868">Chloride</keyword>
<accession>A0A1X1G1Q0</accession>
<dbReference type="AlphaFoldDB" id="A0A1X1G1Q0"/>
<dbReference type="GO" id="GO:0005254">
    <property type="term" value="F:chloride channel activity"/>
    <property type="evidence" value="ECO:0007669"/>
    <property type="project" value="UniProtKB-KW"/>
</dbReference>
<feature type="transmembrane region" description="Helical" evidence="10">
    <location>
        <begin position="235"/>
        <end position="254"/>
    </location>
</feature>
<evidence type="ECO:0000256" key="10">
    <source>
        <dbReference type="SAM" id="Phobius"/>
    </source>
</evidence>
<evidence type="ECO:0000256" key="7">
    <source>
        <dbReference type="ARBA" id="ARBA00023173"/>
    </source>
</evidence>
<sequence>MLNCKMMKARLQRLPYEWRLLFATLALGVGTGLVGIACHYLLDSVQWLAFGQTSSDLLQQFQEAGGLRRFLVLCVTGVLAAGFWYVLQRRHKILSIRQQIILAGDREPALLAHLFHAGMQIAIVGAGASVGKEGAPREVGALLAGRLSKGFSLALKERKVLVACGAGAGLAAVYQVPFASSLFVFETLGLTYSWQNFLLVLASTYLATWVAQPIVGHDVMYHLALVSWSSSSFLQAILIASLVTPLALGFRFLAKRAGHKRRKNGTILWTLPLAFLVLGSLAVFFPIFMGNGQVLAQALLSSQPIPYLPLTLAVKGLLVYLLLRNGAYGGTLTPSFALGIGSGYLVTLLLTVVGIHLDPALGMLLGATVFLGTTLQAPLTAIALSLGFTGQDWSLTIPLVLAAGMSYVIRKRWEKKQ</sequence>
<evidence type="ECO:0000256" key="1">
    <source>
        <dbReference type="ARBA" id="ARBA00004141"/>
    </source>
</evidence>
<dbReference type="PRINTS" id="PR00762">
    <property type="entry name" value="CLCHANNEL"/>
</dbReference>
<feature type="transmembrane region" description="Helical" evidence="10">
    <location>
        <begin position="70"/>
        <end position="87"/>
    </location>
</feature>
<comment type="caution">
    <text evidence="11">The sequence shown here is derived from an EMBL/GenBank/DDBJ whole genome shotgun (WGS) entry which is preliminary data.</text>
</comment>
<evidence type="ECO:0000313" key="11">
    <source>
        <dbReference type="EMBL" id="ORO40739.1"/>
    </source>
</evidence>
<feature type="transmembrane region" description="Helical" evidence="10">
    <location>
        <begin position="197"/>
        <end position="215"/>
    </location>
</feature>
<dbReference type="PANTHER" id="PTHR43427:SF6">
    <property type="entry name" value="CHLORIDE CHANNEL PROTEIN CLC-E"/>
    <property type="match status" value="1"/>
</dbReference>
<feature type="transmembrane region" description="Helical" evidence="10">
    <location>
        <begin position="20"/>
        <end position="42"/>
    </location>
</feature>
<feature type="transmembrane region" description="Helical" evidence="10">
    <location>
        <begin position="305"/>
        <end position="323"/>
    </location>
</feature>
<keyword evidence="3 10" id="KW-0812">Transmembrane</keyword>
<feature type="transmembrane region" description="Helical" evidence="10">
    <location>
        <begin position="108"/>
        <end position="128"/>
    </location>
</feature>
<dbReference type="GO" id="GO:0034707">
    <property type="term" value="C:chloride channel complex"/>
    <property type="evidence" value="ECO:0007669"/>
    <property type="project" value="UniProtKB-KW"/>
</dbReference>
<evidence type="ECO:0000256" key="8">
    <source>
        <dbReference type="ARBA" id="ARBA00023214"/>
    </source>
</evidence>
<reference evidence="11 12" key="1">
    <citation type="journal article" date="2016" name="Eur. J. Clin. Microbiol. Infect. Dis.">
        <title>Whole genome sequencing as a tool for phylogenetic analysis of clinical strains of Mitis group streptococci.</title>
        <authorList>
            <person name="Rasmussen L.H."/>
            <person name="Dargis R."/>
            <person name="Hojholt K."/>
            <person name="Christensen J.J."/>
            <person name="Skovgaard O."/>
            <person name="Justesen U.S."/>
            <person name="Rosenvinge F.S."/>
            <person name="Moser C."/>
            <person name="Lukjancenko O."/>
            <person name="Rasmussen S."/>
            <person name="Nielsen X.C."/>
        </authorList>
    </citation>
    <scope>NUCLEOTIDE SEQUENCE [LARGE SCALE GENOMIC DNA]</scope>
    <source>
        <strain evidence="11 12">OD_348934_12</strain>
    </source>
</reference>
<proteinExistence type="predicted"/>
<keyword evidence="2" id="KW-0813">Transport</keyword>
<feature type="transmembrane region" description="Helical" evidence="10">
    <location>
        <begin position="393"/>
        <end position="409"/>
    </location>
</feature>
<comment type="subcellular location">
    <subcellularLocation>
        <location evidence="1">Membrane</location>
        <topology evidence="1">Multi-pass membrane protein</topology>
    </subcellularLocation>
</comment>
<keyword evidence="7" id="KW-0869">Chloride channel</keyword>
<dbReference type="InterPro" id="IPR001807">
    <property type="entry name" value="ClC"/>
</dbReference>
<evidence type="ECO:0000256" key="5">
    <source>
        <dbReference type="ARBA" id="ARBA00023065"/>
    </source>
</evidence>
<feature type="transmembrane region" description="Helical" evidence="10">
    <location>
        <begin position="266"/>
        <end position="285"/>
    </location>
</feature>
<evidence type="ECO:0000256" key="9">
    <source>
        <dbReference type="ARBA" id="ARBA00023303"/>
    </source>
</evidence>
<keyword evidence="4 10" id="KW-1133">Transmembrane helix</keyword>
<evidence type="ECO:0000256" key="3">
    <source>
        <dbReference type="ARBA" id="ARBA00022692"/>
    </source>
</evidence>
<feature type="transmembrane region" description="Helical" evidence="10">
    <location>
        <begin position="160"/>
        <end position="185"/>
    </location>
</feature>
<gene>
    <name evidence="11" type="ORF">B7729_01225</name>
</gene>
<evidence type="ECO:0000313" key="12">
    <source>
        <dbReference type="Proteomes" id="UP000193538"/>
    </source>
</evidence>
<dbReference type="Proteomes" id="UP000193538">
    <property type="component" value="Unassembled WGS sequence"/>
</dbReference>
<evidence type="ECO:0000256" key="2">
    <source>
        <dbReference type="ARBA" id="ARBA00022448"/>
    </source>
</evidence>